<sequence length="476" mass="54105">MAANGALQSVSLKVVVLEERNQVAFVEAGKEFVDVLVSFMTMPIGMIVRLSRDHLKDEMGCLKNLYNSIEKLDKAKLVRSAECKDMLLCPRSAAEFHYRKLKLDLIDRSANEYYVCQSCDLVSFYQTAHCRCENSFKYRVELKGNKSSVPRDEGVFVNPNMPFMIDDEFLVKHSSTKNLVELKIKDDTWRTENIGKDKVLKLMVRSLVSQTPFSDIFMNNLPDSNTSSTICPGKYKPRRAGQSQNVTDSATRISLNLVIDNPRERVLYAEAGEDFVDLLCSFLTIPLCYFFKEFPHLPFKGSMGKLYKNIQDLDDNSFKSKEMKETLVNPKLAPGLAQHNQLIGLEEASNLSFKTLCSNFEIKRTELGSSSNQEEVETGRGFVKPTKFMVENNLSVTHFSLESARKLMNEMEDIKEDKVIVDRDKALHLLAASLVSESALTDVFILKKPKQEKKPKPKPKQVNRKDVDDDECCCCF</sequence>
<protein>
    <recommendedName>
        <fullName evidence="3">DUF674 family protein</fullName>
    </recommendedName>
</protein>
<dbReference type="AlphaFoldDB" id="A0A5B7APQ6"/>
<evidence type="ECO:0000256" key="1">
    <source>
        <dbReference type="SAM" id="MobiDB-lite"/>
    </source>
</evidence>
<accession>A0A5B7APQ6</accession>
<feature type="region of interest" description="Disordered" evidence="1">
    <location>
        <begin position="449"/>
        <end position="469"/>
    </location>
</feature>
<proteinExistence type="predicted"/>
<dbReference type="EMBL" id="GHES01026812">
    <property type="protein sequence ID" value="MPA57371.1"/>
    <property type="molecule type" value="Transcribed_RNA"/>
</dbReference>
<evidence type="ECO:0000313" key="2">
    <source>
        <dbReference type="EMBL" id="MPA57371.1"/>
    </source>
</evidence>
<feature type="compositionally biased region" description="Basic residues" evidence="1">
    <location>
        <begin position="449"/>
        <end position="462"/>
    </location>
</feature>
<name>A0A5B7APQ6_DAVIN</name>
<dbReference type="PANTHER" id="PTHR33103:SF27">
    <property type="entry name" value="OS04G0594700 PROTEIN"/>
    <property type="match status" value="1"/>
</dbReference>
<dbReference type="PANTHER" id="PTHR33103">
    <property type="entry name" value="OS01G0153900 PROTEIN"/>
    <property type="match status" value="1"/>
</dbReference>
<organism evidence="2">
    <name type="scientific">Davidia involucrata</name>
    <name type="common">Dove tree</name>
    <dbReference type="NCBI Taxonomy" id="16924"/>
    <lineage>
        <taxon>Eukaryota</taxon>
        <taxon>Viridiplantae</taxon>
        <taxon>Streptophyta</taxon>
        <taxon>Embryophyta</taxon>
        <taxon>Tracheophyta</taxon>
        <taxon>Spermatophyta</taxon>
        <taxon>Magnoliopsida</taxon>
        <taxon>eudicotyledons</taxon>
        <taxon>Gunneridae</taxon>
        <taxon>Pentapetalae</taxon>
        <taxon>asterids</taxon>
        <taxon>Cornales</taxon>
        <taxon>Nyssaceae</taxon>
        <taxon>Davidia</taxon>
    </lineage>
</organism>
<gene>
    <name evidence="2" type="ORF">Din_026812</name>
</gene>
<evidence type="ECO:0008006" key="3">
    <source>
        <dbReference type="Google" id="ProtNLM"/>
    </source>
</evidence>
<dbReference type="InterPro" id="IPR007750">
    <property type="entry name" value="DUF674"/>
</dbReference>
<dbReference type="Pfam" id="PF05056">
    <property type="entry name" value="DUF674"/>
    <property type="match status" value="1"/>
</dbReference>
<reference evidence="2" key="1">
    <citation type="submission" date="2019-08" db="EMBL/GenBank/DDBJ databases">
        <title>Reference gene set and small RNA set construction with multiple tissues from Davidia involucrata Baill.</title>
        <authorList>
            <person name="Yang H."/>
            <person name="Zhou C."/>
            <person name="Li G."/>
            <person name="Wang J."/>
            <person name="Gao P."/>
            <person name="Wang M."/>
            <person name="Wang R."/>
            <person name="Zhao Y."/>
        </authorList>
    </citation>
    <scope>NUCLEOTIDE SEQUENCE</scope>
    <source>
        <tissue evidence="2">Mixed with DoveR01_LX</tissue>
    </source>
</reference>